<sequence length="141" mass="16508">MIDFDFYIRKGIVVKRIPDKNRARDLLSDSEEKFMIAEKVKDISPKVAFELYYDAIRGLLEVGMFIYGYKTWSHEAAISFGKILGLKDEEISFLDNLRKLRNESKYYGGKIDRDLLDGLYRDIVEVYNKLKGILLKLIDQN</sequence>
<gene>
    <name evidence="1" type="ORF">BXU00_00470</name>
</gene>
<accession>A0A397WQ04</accession>
<dbReference type="Gene3D" id="1.20.120.330">
    <property type="entry name" value="Nucleotidyltransferases domain 2"/>
    <property type="match status" value="1"/>
</dbReference>
<organism evidence="1 2">
    <name type="scientific">Candidatus Nanoclepta minutus</name>
    <dbReference type="NCBI Taxonomy" id="1940235"/>
    <lineage>
        <taxon>Archaea</taxon>
        <taxon>Nanobdellota</taxon>
        <taxon>Candidatus Nanoclepta</taxon>
    </lineage>
</organism>
<proteinExistence type="predicted"/>
<comment type="caution">
    <text evidence="1">The sequence shown here is derived from an EMBL/GenBank/DDBJ whole genome shotgun (WGS) entry which is preliminary data.</text>
</comment>
<dbReference type="EMBL" id="MWMI01000001">
    <property type="protein sequence ID" value="RIB35569.1"/>
    <property type="molecule type" value="Genomic_DNA"/>
</dbReference>
<dbReference type="Proteomes" id="UP000266622">
    <property type="component" value="Unassembled WGS sequence"/>
</dbReference>
<dbReference type="AlphaFoldDB" id="A0A397WQ04"/>
<name>A0A397WQ04_9ARCH</name>
<evidence type="ECO:0000313" key="2">
    <source>
        <dbReference type="Proteomes" id="UP000266622"/>
    </source>
</evidence>
<evidence type="ECO:0008006" key="3">
    <source>
        <dbReference type="Google" id="ProtNLM"/>
    </source>
</evidence>
<reference evidence="1 2" key="1">
    <citation type="journal article" date="2018" name="Syst. Appl. Microbiol.">
        <title>A new symbiotic nanoarchaeote (Candidatus Nanoclepta minutus) and its host (Zestosphaera tikiterensis gen. nov., sp. nov.) from a New Zealand hot spring.</title>
        <authorList>
            <person name="St John E."/>
            <person name="Liu Y."/>
            <person name="Podar M."/>
            <person name="Stott M.B."/>
            <person name="Meneghin J."/>
            <person name="Chen Z."/>
            <person name="Lagutin K."/>
            <person name="Mitchell K."/>
            <person name="Reysenbach A.L."/>
        </authorList>
    </citation>
    <scope>NUCLEOTIDE SEQUENCE [LARGE SCALE GENOMIC DNA]</scope>
    <source>
        <strain evidence="1">NZ3</strain>
    </source>
</reference>
<protein>
    <recommendedName>
        <fullName evidence="3">HEPN domain-containing protein</fullName>
    </recommendedName>
</protein>
<evidence type="ECO:0000313" key="1">
    <source>
        <dbReference type="EMBL" id="RIB35569.1"/>
    </source>
</evidence>